<reference evidence="1 2" key="1">
    <citation type="submission" date="2020-10" db="EMBL/GenBank/DDBJ databases">
        <title>The Coptis chinensis genome and diversification of protoberbering-type alkaloids.</title>
        <authorList>
            <person name="Wang B."/>
            <person name="Shu S."/>
            <person name="Song C."/>
            <person name="Liu Y."/>
        </authorList>
    </citation>
    <scope>NUCLEOTIDE SEQUENCE [LARGE SCALE GENOMIC DNA]</scope>
    <source>
        <strain evidence="1">HL-2020</strain>
        <tissue evidence="1">Leaf</tissue>
    </source>
</reference>
<proteinExistence type="predicted"/>
<protein>
    <submittedName>
        <fullName evidence="1">Uncharacterized protein</fullName>
    </submittedName>
</protein>
<dbReference type="Proteomes" id="UP000631114">
    <property type="component" value="Unassembled WGS sequence"/>
</dbReference>
<organism evidence="1 2">
    <name type="scientific">Coptis chinensis</name>
    <dbReference type="NCBI Taxonomy" id="261450"/>
    <lineage>
        <taxon>Eukaryota</taxon>
        <taxon>Viridiplantae</taxon>
        <taxon>Streptophyta</taxon>
        <taxon>Embryophyta</taxon>
        <taxon>Tracheophyta</taxon>
        <taxon>Spermatophyta</taxon>
        <taxon>Magnoliopsida</taxon>
        <taxon>Ranunculales</taxon>
        <taxon>Ranunculaceae</taxon>
        <taxon>Coptidoideae</taxon>
        <taxon>Coptis</taxon>
    </lineage>
</organism>
<dbReference type="EMBL" id="JADFTS010000002">
    <property type="protein sequence ID" value="KAF9622431.1"/>
    <property type="molecule type" value="Genomic_DNA"/>
</dbReference>
<accession>A0A835IRK6</accession>
<comment type="caution">
    <text evidence="1">The sequence shown here is derived from an EMBL/GenBank/DDBJ whole genome shotgun (WGS) entry which is preliminary data.</text>
</comment>
<name>A0A835IRK6_9MAGN</name>
<evidence type="ECO:0000313" key="2">
    <source>
        <dbReference type="Proteomes" id="UP000631114"/>
    </source>
</evidence>
<evidence type="ECO:0000313" key="1">
    <source>
        <dbReference type="EMBL" id="KAF9622431.1"/>
    </source>
</evidence>
<dbReference type="OrthoDB" id="10251113at2759"/>
<dbReference type="AlphaFoldDB" id="A0A835IRK6"/>
<keyword evidence="2" id="KW-1185">Reference proteome</keyword>
<sequence>MWRFEAEDAVCHADGESLILLLCPFSVQLCQYIANKFSFDCGFTSASNAFKRAKGLRECQWELQPWPNMKINVDGSAIGNSGNAGWWSVFRNHKDSKAVNYGFQHWRTTMAVEDKMEMWDMPDRKGIAQNLASANTLVLNWTQGHRFSRGTNFQCFPITGDGSV</sequence>
<gene>
    <name evidence="1" type="ORF">IFM89_031234</name>
</gene>